<evidence type="ECO:0000256" key="1">
    <source>
        <dbReference type="SAM" id="MobiDB-lite"/>
    </source>
</evidence>
<evidence type="ECO:0000313" key="3">
    <source>
        <dbReference type="Proteomes" id="UP000034883"/>
    </source>
</evidence>
<reference evidence="2 3" key="1">
    <citation type="submission" date="2015-03" db="EMBL/GenBank/DDBJ databases">
        <title>Genome assembly of Sandaracinus amylolyticus DSM 53668.</title>
        <authorList>
            <person name="Sharma G."/>
            <person name="Subramanian S."/>
        </authorList>
    </citation>
    <scope>NUCLEOTIDE SEQUENCE [LARGE SCALE GENOMIC DNA]</scope>
    <source>
        <strain evidence="2 3">DSM 53668</strain>
    </source>
</reference>
<name>A0A0F6W3W1_9BACT</name>
<protein>
    <submittedName>
        <fullName evidence="2">Uncharacterized protein</fullName>
    </submittedName>
</protein>
<keyword evidence="3" id="KW-1185">Reference proteome</keyword>
<evidence type="ECO:0000313" key="2">
    <source>
        <dbReference type="EMBL" id="AKF06658.1"/>
    </source>
</evidence>
<organism evidence="2 3">
    <name type="scientific">Sandaracinus amylolyticus</name>
    <dbReference type="NCBI Taxonomy" id="927083"/>
    <lineage>
        <taxon>Bacteria</taxon>
        <taxon>Pseudomonadati</taxon>
        <taxon>Myxococcota</taxon>
        <taxon>Polyangia</taxon>
        <taxon>Polyangiales</taxon>
        <taxon>Sandaracinaceae</taxon>
        <taxon>Sandaracinus</taxon>
    </lineage>
</organism>
<dbReference type="STRING" id="927083.DB32_003807"/>
<sequence length="174" mass="19555">MSDLELHEIDYEAAYSGYLDRFSKRFGERPEGAFVKFGKHMVQKLPRGEFPRRLDHYVQLHRAVKDMLETGSTISDALVLDFVEASAWIGIQAPDMYSMFRGELGDPKLAAPNLDTTVDHRISTQRTLPSSEDPLRSTARDLPSSRERSPMTSSSELRADLTEPEIHVGGSADE</sequence>
<dbReference type="KEGG" id="samy:DB32_003807"/>
<feature type="region of interest" description="Disordered" evidence="1">
    <location>
        <begin position="122"/>
        <end position="174"/>
    </location>
</feature>
<gene>
    <name evidence="2" type="ORF">DB32_003807</name>
</gene>
<dbReference type="EMBL" id="CP011125">
    <property type="protein sequence ID" value="AKF06658.1"/>
    <property type="molecule type" value="Genomic_DNA"/>
</dbReference>
<proteinExistence type="predicted"/>
<dbReference type="AlphaFoldDB" id="A0A0F6W3W1"/>
<dbReference type="RefSeq" id="WP_053233811.1">
    <property type="nucleotide sequence ID" value="NZ_CP011125.1"/>
</dbReference>
<feature type="compositionally biased region" description="Basic and acidic residues" evidence="1">
    <location>
        <begin position="133"/>
        <end position="149"/>
    </location>
</feature>
<accession>A0A0F6W3W1</accession>
<dbReference type="Proteomes" id="UP000034883">
    <property type="component" value="Chromosome"/>
</dbReference>
<feature type="compositionally biased region" description="Basic and acidic residues" evidence="1">
    <location>
        <begin position="157"/>
        <end position="166"/>
    </location>
</feature>